<gene>
    <name evidence="1" type="ORF">KUCAC02_012192</name>
</gene>
<reference evidence="1" key="1">
    <citation type="submission" date="2022-05" db="EMBL/GenBank/DDBJ databases">
        <title>Chromosome-level genome of Chaenocephalus aceratus.</title>
        <authorList>
            <person name="Park H."/>
        </authorList>
    </citation>
    <scope>NUCLEOTIDE SEQUENCE</scope>
    <source>
        <strain evidence="1">KU_202001</strain>
    </source>
</reference>
<proteinExistence type="predicted"/>
<dbReference type="EMBL" id="CM043791">
    <property type="protein sequence ID" value="KAI4823614.1"/>
    <property type="molecule type" value="Genomic_DNA"/>
</dbReference>
<dbReference type="Proteomes" id="UP001057452">
    <property type="component" value="Chromosome 7"/>
</dbReference>
<sequence length="143" mass="16113">PRWLQRNFFQLTSLPPAQSLSTRDTTATEYGAASSARLPVDEPALKGEIAEKHLCESQHSCADGARKTLNLLQRDKLCCGSGNCHRELSCRRGEQWRAVSGGIVQRFNSPLRRLELNVYKWRRTRGARQLLHAGIIMAISKLK</sequence>
<protein>
    <submittedName>
        <fullName evidence="1">Uncharacterized protein</fullName>
    </submittedName>
</protein>
<name>A0ACB9XBW1_CHAAC</name>
<evidence type="ECO:0000313" key="1">
    <source>
        <dbReference type="EMBL" id="KAI4823614.1"/>
    </source>
</evidence>
<feature type="non-terminal residue" evidence="1">
    <location>
        <position position="143"/>
    </location>
</feature>
<comment type="caution">
    <text evidence="1">The sequence shown here is derived from an EMBL/GenBank/DDBJ whole genome shotgun (WGS) entry which is preliminary data.</text>
</comment>
<organism evidence="1 2">
    <name type="scientific">Chaenocephalus aceratus</name>
    <name type="common">Blackfin icefish</name>
    <name type="synonym">Chaenichthys aceratus</name>
    <dbReference type="NCBI Taxonomy" id="36190"/>
    <lineage>
        <taxon>Eukaryota</taxon>
        <taxon>Metazoa</taxon>
        <taxon>Chordata</taxon>
        <taxon>Craniata</taxon>
        <taxon>Vertebrata</taxon>
        <taxon>Euteleostomi</taxon>
        <taxon>Actinopterygii</taxon>
        <taxon>Neopterygii</taxon>
        <taxon>Teleostei</taxon>
        <taxon>Neoteleostei</taxon>
        <taxon>Acanthomorphata</taxon>
        <taxon>Eupercaria</taxon>
        <taxon>Perciformes</taxon>
        <taxon>Notothenioidei</taxon>
        <taxon>Channichthyidae</taxon>
        <taxon>Chaenocephalus</taxon>
    </lineage>
</organism>
<evidence type="ECO:0000313" key="2">
    <source>
        <dbReference type="Proteomes" id="UP001057452"/>
    </source>
</evidence>
<keyword evidence="2" id="KW-1185">Reference proteome</keyword>
<feature type="non-terminal residue" evidence="1">
    <location>
        <position position="1"/>
    </location>
</feature>
<accession>A0ACB9XBW1</accession>